<comment type="catalytic activity">
    <reaction evidence="2">
        <text>2 GTP = 3',3'-c-di-GMP + 2 diphosphate</text>
        <dbReference type="Rhea" id="RHEA:24898"/>
        <dbReference type="ChEBI" id="CHEBI:33019"/>
        <dbReference type="ChEBI" id="CHEBI:37565"/>
        <dbReference type="ChEBI" id="CHEBI:58805"/>
        <dbReference type="EC" id="2.7.7.65"/>
    </reaction>
</comment>
<name>A0A1Y0HMC8_9BACT</name>
<dbReference type="GO" id="GO:1902201">
    <property type="term" value="P:negative regulation of bacterial-type flagellum-dependent cell motility"/>
    <property type="evidence" value="ECO:0007669"/>
    <property type="project" value="TreeGrafter"/>
</dbReference>
<dbReference type="Proteomes" id="UP000196005">
    <property type="component" value="Chromosome"/>
</dbReference>
<dbReference type="GO" id="GO:0052621">
    <property type="term" value="F:diguanylate cyclase activity"/>
    <property type="evidence" value="ECO:0007669"/>
    <property type="project" value="UniProtKB-EC"/>
</dbReference>
<dbReference type="PANTHER" id="PTHR45138:SF9">
    <property type="entry name" value="DIGUANYLATE CYCLASE DGCM-RELATED"/>
    <property type="match status" value="1"/>
</dbReference>
<dbReference type="GO" id="GO:0005886">
    <property type="term" value="C:plasma membrane"/>
    <property type="evidence" value="ECO:0007669"/>
    <property type="project" value="TreeGrafter"/>
</dbReference>
<dbReference type="InterPro" id="IPR029787">
    <property type="entry name" value="Nucleotide_cyclase"/>
</dbReference>
<accession>A0A1Y0HMC8</accession>
<dbReference type="PANTHER" id="PTHR45138">
    <property type="entry name" value="REGULATORY COMPONENTS OF SENSORY TRANSDUCTION SYSTEM"/>
    <property type="match status" value="1"/>
</dbReference>
<dbReference type="OrthoDB" id="9790367at2"/>
<reference evidence="6" key="1">
    <citation type="submission" date="2017-05" db="EMBL/GenBank/DDBJ databases">
        <title>Dechlorination kinetics govern the competition between two new strains of the genus Sulfurospirillum.</title>
        <authorList>
            <person name="Buttet G.F."/>
            <person name="Murray A.M."/>
            <person name="Goris T."/>
            <person name="Burion M."/>
            <person name="Lin B."/>
            <person name="Rolle M."/>
            <person name="Maillard J."/>
        </authorList>
    </citation>
    <scope>NUCLEOTIDE SEQUENCE [LARGE SCALE GENOMIC DNA]</scope>
    <source>
        <strain evidence="6">SL2-1</strain>
    </source>
</reference>
<keyword evidence="3" id="KW-1133">Transmembrane helix</keyword>
<evidence type="ECO:0000259" key="4">
    <source>
        <dbReference type="PROSITE" id="PS50887"/>
    </source>
</evidence>
<dbReference type="KEGG" id="suls:Sdiek1_1331"/>
<evidence type="ECO:0000256" key="3">
    <source>
        <dbReference type="SAM" id="Phobius"/>
    </source>
</evidence>
<evidence type="ECO:0000313" key="5">
    <source>
        <dbReference type="EMBL" id="ARU48495.1"/>
    </source>
</evidence>
<dbReference type="InterPro" id="IPR050469">
    <property type="entry name" value="Diguanylate_Cyclase"/>
</dbReference>
<gene>
    <name evidence="5" type="ORF">Sdiek1_1331</name>
</gene>
<dbReference type="InterPro" id="IPR043128">
    <property type="entry name" value="Rev_trsase/Diguanyl_cyclase"/>
</dbReference>
<dbReference type="RefSeq" id="WP_087438443.1">
    <property type="nucleotide sequence ID" value="NZ_CP021416.1"/>
</dbReference>
<sequence length="382" mass="44150">MITLAKNIQYFVDIIVSKSLCQDKTELSRLNHYVWITLLMAPVALGTSAYNAYIHNFTLSFLVILFSTHLIGSLVFIPKMKETFLIYHISNLLYAFLILYMIFNATDTDNSRILWAYVYPIGTIFLFGNRLGFLYSCFLLGMIILLFGIVPEIHTTYSTPFQVRFSVTYMTVAFISSWVEYHRSRYQKESMKSHKALFLEQMNLKEEIEQRIELEKELQYLAQTDTLTGLHNRRYFLEVAEQEFTRAVRYNGSICFAVLDVDQFKSINDTLGHPIGDAVLKTLAKHCLKSLRETDIMARIGGEEFAFLLLHVNEEQARAKMETLRKELSSLEIPYDEGKILNFTVSIGLAMCTPEIKRLDELYIKADAKLYEAKDAGRNCVR</sequence>
<keyword evidence="5" id="KW-0808">Transferase</keyword>
<dbReference type="EC" id="2.7.7.65" evidence="1"/>
<keyword evidence="6" id="KW-1185">Reference proteome</keyword>
<dbReference type="SUPFAM" id="SSF55073">
    <property type="entry name" value="Nucleotide cyclase"/>
    <property type="match status" value="1"/>
</dbReference>
<protein>
    <recommendedName>
        <fullName evidence="1">diguanylate cyclase</fullName>
        <ecNumber evidence="1">2.7.7.65</ecNumber>
    </recommendedName>
</protein>
<feature type="transmembrane region" description="Helical" evidence="3">
    <location>
        <begin position="133"/>
        <end position="151"/>
    </location>
</feature>
<dbReference type="InterPro" id="IPR000160">
    <property type="entry name" value="GGDEF_dom"/>
</dbReference>
<dbReference type="NCBIfam" id="TIGR00254">
    <property type="entry name" value="GGDEF"/>
    <property type="match status" value="1"/>
</dbReference>
<dbReference type="InterPro" id="IPR048435">
    <property type="entry name" value="MASE6"/>
</dbReference>
<organism evidence="5 6">
    <name type="scientific">Sulfurospirillum diekertiae</name>
    <dbReference type="NCBI Taxonomy" id="1854492"/>
    <lineage>
        <taxon>Bacteria</taxon>
        <taxon>Pseudomonadati</taxon>
        <taxon>Campylobacterota</taxon>
        <taxon>Epsilonproteobacteria</taxon>
        <taxon>Campylobacterales</taxon>
        <taxon>Sulfurospirillaceae</taxon>
        <taxon>Sulfurospirillum</taxon>
    </lineage>
</organism>
<dbReference type="Gene3D" id="3.30.70.270">
    <property type="match status" value="1"/>
</dbReference>
<keyword evidence="3" id="KW-0472">Membrane</keyword>
<feature type="transmembrane region" description="Helical" evidence="3">
    <location>
        <begin position="84"/>
        <end position="106"/>
    </location>
</feature>
<evidence type="ECO:0000256" key="1">
    <source>
        <dbReference type="ARBA" id="ARBA00012528"/>
    </source>
</evidence>
<dbReference type="EMBL" id="CP021416">
    <property type="protein sequence ID" value="ARU48495.1"/>
    <property type="molecule type" value="Genomic_DNA"/>
</dbReference>
<dbReference type="FunFam" id="3.30.70.270:FF:000001">
    <property type="entry name" value="Diguanylate cyclase domain protein"/>
    <property type="match status" value="1"/>
</dbReference>
<dbReference type="AlphaFoldDB" id="A0A1Y0HMC8"/>
<keyword evidence="5" id="KW-0548">Nucleotidyltransferase</keyword>
<dbReference type="Pfam" id="PF00990">
    <property type="entry name" value="GGDEF"/>
    <property type="match status" value="1"/>
</dbReference>
<dbReference type="SMART" id="SM00267">
    <property type="entry name" value="GGDEF"/>
    <property type="match status" value="1"/>
</dbReference>
<dbReference type="PROSITE" id="PS50887">
    <property type="entry name" value="GGDEF"/>
    <property type="match status" value="1"/>
</dbReference>
<feature type="transmembrane region" description="Helical" evidence="3">
    <location>
        <begin position="59"/>
        <end position="77"/>
    </location>
</feature>
<dbReference type="CDD" id="cd01949">
    <property type="entry name" value="GGDEF"/>
    <property type="match status" value="1"/>
</dbReference>
<dbReference type="GO" id="GO:0043709">
    <property type="term" value="P:cell adhesion involved in single-species biofilm formation"/>
    <property type="evidence" value="ECO:0007669"/>
    <property type="project" value="TreeGrafter"/>
</dbReference>
<feature type="transmembrane region" description="Helical" evidence="3">
    <location>
        <begin position="33"/>
        <end position="53"/>
    </location>
</feature>
<evidence type="ECO:0000256" key="2">
    <source>
        <dbReference type="ARBA" id="ARBA00034247"/>
    </source>
</evidence>
<feature type="transmembrane region" description="Helical" evidence="3">
    <location>
        <begin position="163"/>
        <end position="181"/>
    </location>
</feature>
<feature type="domain" description="GGDEF" evidence="4">
    <location>
        <begin position="252"/>
        <end position="382"/>
    </location>
</feature>
<feature type="transmembrane region" description="Helical" evidence="3">
    <location>
        <begin position="112"/>
        <end position="128"/>
    </location>
</feature>
<dbReference type="Pfam" id="PF20966">
    <property type="entry name" value="MASE6"/>
    <property type="match status" value="1"/>
</dbReference>
<keyword evidence="3" id="KW-0812">Transmembrane</keyword>
<proteinExistence type="predicted"/>
<evidence type="ECO:0000313" key="6">
    <source>
        <dbReference type="Proteomes" id="UP000196005"/>
    </source>
</evidence>